<sequence length="238" mass="26525">MSHLKHSLSRDKLMRWRQAQFYRIFFLLGFAAVLYGCAGVSYQVRVNGYTEGSQPLALAPGSAFYVMENPEAANPLLEKEISAKIKKLLGLQGFSLAPEERAEYLMKFSYGLGTPSGGAVSTPKIGIGLGLGYGRWGPRPYWGSEIYWPGPYYVETQPLFHRWLQVQLAEGKTYRSTGKFQPVWVGEAASLGTSSDLREVATPLLIAIFSQFGKNTGKAIATQIHRNDPRFQDLEKVH</sequence>
<dbReference type="EMBL" id="DTKJ01000015">
    <property type="protein sequence ID" value="HGZ10953.1"/>
    <property type="molecule type" value="Genomic_DNA"/>
</dbReference>
<organism evidence="3">
    <name type="scientific">Desulfobacca acetoxidans</name>
    <dbReference type="NCBI Taxonomy" id="60893"/>
    <lineage>
        <taxon>Bacteria</taxon>
        <taxon>Pseudomonadati</taxon>
        <taxon>Thermodesulfobacteriota</taxon>
        <taxon>Desulfobaccia</taxon>
        <taxon>Desulfobaccales</taxon>
        <taxon>Desulfobaccaceae</taxon>
        <taxon>Desulfobacca</taxon>
    </lineage>
</organism>
<gene>
    <name evidence="3" type="ORF">ENW48_01885</name>
</gene>
<keyword evidence="1" id="KW-0472">Membrane</keyword>
<evidence type="ECO:0000256" key="1">
    <source>
        <dbReference type="SAM" id="Phobius"/>
    </source>
</evidence>
<protein>
    <submittedName>
        <fullName evidence="3">DUF4136 domain-containing protein</fullName>
    </submittedName>
</protein>
<comment type="caution">
    <text evidence="3">The sequence shown here is derived from an EMBL/GenBank/DDBJ whole genome shotgun (WGS) entry which is preliminary data.</text>
</comment>
<name>A0A7C5AL85_9BACT</name>
<evidence type="ECO:0000313" key="3">
    <source>
        <dbReference type="EMBL" id="HGZ10953.1"/>
    </source>
</evidence>
<feature type="transmembrane region" description="Helical" evidence="1">
    <location>
        <begin position="21"/>
        <end position="42"/>
    </location>
</feature>
<feature type="domain" description="DUF4136" evidence="2">
    <location>
        <begin position="68"/>
        <end position="212"/>
    </location>
</feature>
<reference evidence="3" key="1">
    <citation type="journal article" date="2020" name="mSystems">
        <title>Genome- and Community-Level Interaction Insights into Carbon Utilization and Element Cycling Functions of Hydrothermarchaeota in Hydrothermal Sediment.</title>
        <authorList>
            <person name="Zhou Z."/>
            <person name="Liu Y."/>
            <person name="Xu W."/>
            <person name="Pan J."/>
            <person name="Luo Z.H."/>
            <person name="Li M."/>
        </authorList>
    </citation>
    <scope>NUCLEOTIDE SEQUENCE [LARGE SCALE GENOMIC DNA]</scope>
    <source>
        <strain evidence="3">SpSt-853</strain>
    </source>
</reference>
<accession>A0A7C5AL85</accession>
<keyword evidence="1" id="KW-0812">Transmembrane</keyword>
<proteinExistence type="predicted"/>
<dbReference type="AlphaFoldDB" id="A0A7C5AL85"/>
<evidence type="ECO:0000259" key="2">
    <source>
        <dbReference type="Pfam" id="PF13590"/>
    </source>
</evidence>
<dbReference type="Gene3D" id="3.30.160.670">
    <property type="match status" value="1"/>
</dbReference>
<dbReference type="InterPro" id="IPR025411">
    <property type="entry name" value="DUF4136"/>
</dbReference>
<dbReference type="Pfam" id="PF13590">
    <property type="entry name" value="DUF4136"/>
    <property type="match status" value="1"/>
</dbReference>
<keyword evidence="1" id="KW-1133">Transmembrane helix</keyword>